<dbReference type="InterPro" id="IPR006231">
    <property type="entry name" value="MQO"/>
</dbReference>
<proteinExistence type="inferred from homology"/>
<keyword evidence="3" id="KW-0816">Tricarboxylic acid cycle</keyword>
<dbReference type="Gene3D" id="3.20.20.140">
    <property type="entry name" value="Metal-dependent hydrolases"/>
    <property type="match status" value="2"/>
</dbReference>
<evidence type="ECO:0000256" key="1">
    <source>
        <dbReference type="ARBA" id="ARBA00001974"/>
    </source>
</evidence>
<dbReference type="UniPathway" id="UPA00223"/>
<dbReference type="Pfam" id="PF06039">
    <property type="entry name" value="Mqo"/>
    <property type="match status" value="1"/>
</dbReference>
<evidence type="ECO:0000313" key="9">
    <source>
        <dbReference type="Proteomes" id="UP000030106"/>
    </source>
</evidence>
<reference evidence="8 9" key="1">
    <citation type="submission" date="2012-10" db="EMBL/GenBank/DDBJ databases">
        <title>Genome sequencing and analysis of entomopathogenic fungi Beauveria bassiana D1-5.</title>
        <authorList>
            <person name="Li Q."/>
            <person name="Wang L."/>
            <person name="Zhang Z."/>
            <person name="Wang Q."/>
            <person name="Ren J."/>
            <person name="Wang M."/>
            <person name="Xu W."/>
            <person name="Wang J."/>
            <person name="Lu Y."/>
            <person name="Du Q."/>
            <person name="Sun Z."/>
        </authorList>
    </citation>
    <scope>NUCLEOTIDE SEQUENCE [LARGE SCALE GENOMIC DNA]</scope>
    <source>
        <strain evidence="8 9">D1-5</strain>
    </source>
</reference>
<comment type="pathway">
    <text evidence="2">Carbohydrate metabolism; tricarboxylic acid cycle.</text>
</comment>
<dbReference type="NCBIfam" id="NF003603">
    <property type="entry name" value="PRK05257.1-1"/>
    <property type="match status" value="1"/>
</dbReference>
<protein>
    <submittedName>
        <fullName evidence="8">Putative malate:quinone oxidoreductase</fullName>
    </submittedName>
</protein>
<dbReference type="EMBL" id="ANFO01000885">
    <property type="protein sequence ID" value="KGQ06037.1"/>
    <property type="molecule type" value="Genomic_DNA"/>
</dbReference>
<dbReference type="SUPFAM" id="SSF51556">
    <property type="entry name" value="Metallo-dependent hydrolases"/>
    <property type="match status" value="1"/>
</dbReference>
<dbReference type="AlphaFoldDB" id="A0A0A2VI91"/>
<dbReference type="NCBIfam" id="NF009875">
    <property type="entry name" value="PRK13339.1"/>
    <property type="match status" value="1"/>
</dbReference>
<organism evidence="8 9">
    <name type="scientific">Beauveria bassiana D1-5</name>
    <dbReference type="NCBI Taxonomy" id="1245745"/>
    <lineage>
        <taxon>Eukaryota</taxon>
        <taxon>Fungi</taxon>
        <taxon>Dikarya</taxon>
        <taxon>Ascomycota</taxon>
        <taxon>Pezizomycotina</taxon>
        <taxon>Sordariomycetes</taxon>
        <taxon>Hypocreomycetidae</taxon>
        <taxon>Hypocreales</taxon>
        <taxon>Cordycipitaceae</taxon>
        <taxon>Beauveria</taxon>
    </lineage>
</organism>
<dbReference type="InterPro" id="IPR036188">
    <property type="entry name" value="FAD/NAD-bd_sf"/>
</dbReference>
<keyword evidence="5" id="KW-0274">FAD</keyword>
<dbReference type="HAMAP" id="MF_00212">
    <property type="entry name" value="MQO"/>
    <property type="match status" value="1"/>
</dbReference>
<dbReference type="GO" id="GO:0008924">
    <property type="term" value="F:L-malate dehydrogenase (quinone) activity"/>
    <property type="evidence" value="ECO:0007669"/>
    <property type="project" value="InterPro"/>
</dbReference>
<dbReference type="NCBIfam" id="TIGR01320">
    <property type="entry name" value="mal_quin_oxido"/>
    <property type="match status" value="1"/>
</dbReference>
<dbReference type="PANTHER" id="PTHR43104:SF2">
    <property type="entry name" value="L-2-HYDROXYGLUTARATE DEHYDROGENASE, MITOCHONDRIAL"/>
    <property type="match status" value="1"/>
</dbReference>
<gene>
    <name evidence="8" type="ORF">BBAD15_g8702</name>
</gene>
<dbReference type="HOGENOM" id="CLU_266778_0_0_1"/>
<evidence type="ECO:0000256" key="6">
    <source>
        <dbReference type="ARBA" id="ARBA00023002"/>
    </source>
</evidence>
<dbReference type="Gene3D" id="3.50.50.60">
    <property type="entry name" value="FAD/NAD(P)-binding domain"/>
    <property type="match status" value="1"/>
</dbReference>
<evidence type="ECO:0000313" key="8">
    <source>
        <dbReference type="EMBL" id="KGQ06037.1"/>
    </source>
</evidence>
<evidence type="ECO:0000256" key="7">
    <source>
        <dbReference type="SAM" id="MobiDB-lite"/>
    </source>
</evidence>
<dbReference type="GO" id="GO:0006099">
    <property type="term" value="P:tricarboxylic acid cycle"/>
    <property type="evidence" value="ECO:0007669"/>
    <property type="project" value="UniProtKB-UniPathway"/>
</dbReference>
<sequence length="1240" mass="140257">MLCSIVDPAWIIASAYVRLLKENILSEHEFIAAVIGQQCAFAFPGERNELEYADNHVHFNGHGYSSLSMLSFIDGDFELQKGVNWPHREEYTLFESHHLDKRKLPHWLSASTDERSGLLDTAALREPVTQQQRILQIAIQSDEQGHKRWMLFCCGLMLGAHASGYEHCLENLIRVSNILRNYMVVSAVGLGQFVEYFSFGTRRADKELFRREATRYDFGKHISREYRVSPDFVLGKRKKPNIYHHELKDFYASHHQQALPEQAHLVIHFTRGLPDKKKPYDRRVESFRDDLLRQVRGLEAFNASVTLKNGEHTGDIDAEPQPVDLRRLVRGYDVAGNENDLPIEIFAPVLRVLRAAKHPGGMPMSTRLQRPFITVHCGEDYSHLLSGLRAMDEAVEFCQLREGDRLGHGLALGVDAGQWANRQRRAWLTAGQHLDNLVWAYHQAVQLSQHTTEHIPVMHELRDKIHRWSQQLYHIICTPDMLYRAWLLRRNWPDYEKMQPDISNVAEWAPDYEWLHRDDKDEVREASKLWTRYLNSGIEDNNPFNSIISVNCQTDAGDLFAPKIHDNEDVLSQGELRLYEAIQDFLMEKYSRKGLIVEACPTSNIYIGRFEKYHEHPLFRWNPPQQEWLKPGEKFNRYGLRSGPLAVCINTDDSALMPTTIANEHRVMRETAIQCFGVGAWSADLWIDSIRRKGTIISLTTLALFVSSASYANADSTQKTDFLLIGGGIMSASLGTWLQELQPDWKQVMVEKLDGVALESSNGWNNAGTGHSANMELNYTPERPDGSIDVSKALEINEQFMISRQFWSAQIQRGILNDPHSFINSTPHMSFVWGDKNVEYLTKRYAALQKTTLFQGMKFSTNHEQIKQWAPLVMEGRDANQKVAATWTPVGTDVNYGEITRQLIGSLKKSPNFSLQTSSEVTDFKRNGDNSWHVTIKDVTSGKEHAIDAKYVFIGAGGGALKLLQETGIPESKNYAGFPVGGSFLMTENPAVTSQHLEKVYGQASVGAPPMSVPHIDARFIDGKRVVLFGPFATFSTKFLKNGSFFDLLSTTTTSNFMPMTDVGLDNFDLVKYLIGQVMLSDEDRFEALKEYYPQARKEDWKLIQAGQRVQIIKKDENKGGVLKLGTEVVVDQQKTISALLGASPGASTAAPITLNVLKQMFPQQFNSPEWQSKIRAVVPSYGQEMNGNAALTQKVWDDTAATLQLTKPPVIQMNDQSATPVAKPAEAKAEAATQHDMAL</sequence>
<dbReference type="Proteomes" id="UP000030106">
    <property type="component" value="Unassembled WGS sequence"/>
</dbReference>
<evidence type="ECO:0000256" key="3">
    <source>
        <dbReference type="ARBA" id="ARBA00022532"/>
    </source>
</evidence>
<dbReference type="Gene3D" id="3.30.9.10">
    <property type="entry name" value="D-Amino Acid Oxidase, subunit A, domain 2"/>
    <property type="match status" value="1"/>
</dbReference>
<feature type="region of interest" description="Disordered" evidence="7">
    <location>
        <begin position="1217"/>
        <end position="1240"/>
    </location>
</feature>
<dbReference type="NCBIfam" id="NF003611">
    <property type="entry name" value="PRK05257.3-2"/>
    <property type="match status" value="1"/>
</dbReference>
<evidence type="ECO:0000256" key="4">
    <source>
        <dbReference type="ARBA" id="ARBA00022630"/>
    </source>
</evidence>
<keyword evidence="4" id="KW-0285">Flavoprotein</keyword>
<dbReference type="PANTHER" id="PTHR43104">
    <property type="entry name" value="L-2-HYDROXYGLUTARATE DEHYDROGENASE, MITOCHONDRIAL"/>
    <property type="match status" value="1"/>
</dbReference>
<dbReference type="NCBIfam" id="NF003605">
    <property type="entry name" value="PRK05257.1-4"/>
    <property type="match status" value="1"/>
</dbReference>
<dbReference type="STRING" id="1245745.A0A0A2VI91"/>
<dbReference type="GO" id="GO:0047545">
    <property type="term" value="F:(S)-2-hydroxyglutarate dehydrogenase activity"/>
    <property type="evidence" value="ECO:0007669"/>
    <property type="project" value="TreeGrafter"/>
</dbReference>
<dbReference type="InterPro" id="IPR032466">
    <property type="entry name" value="Metal_Hydrolase"/>
</dbReference>
<accession>A0A0A2VI91</accession>
<evidence type="ECO:0000256" key="5">
    <source>
        <dbReference type="ARBA" id="ARBA00022827"/>
    </source>
</evidence>
<comment type="caution">
    <text evidence="8">The sequence shown here is derived from an EMBL/GenBank/DDBJ whole genome shotgun (WGS) entry which is preliminary data.</text>
</comment>
<name>A0A0A2VI91_BEABA</name>
<comment type="cofactor">
    <cofactor evidence="1">
        <name>FAD</name>
        <dbReference type="ChEBI" id="CHEBI:57692"/>
    </cofactor>
</comment>
<evidence type="ECO:0000256" key="2">
    <source>
        <dbReference type="ARBA" id="ARBA00005163"/>
    </source>
</evidence>
<keyword evidence="6" id="KW-0560">Oxidoreductase</keyword>
<dbReference type="SUPFAM" id="SSF51905">
    <property type="entry name" value="FAD/NAD(P)-binding domain"/>
    <property type="match status" value="1"/>
</dbReference>
<dbReference type="NCBIfam" id="NF003606">
    <property type="entry name" value="PRK05257.2-1"/>
    <property type="match status" value="1"/>
</dbReference>